<dbReference type="PANTHER" id="PTHR34406">
    <property type="entry name" value="PROTEIN YCEI"/>
    <property type="match status" value="1"/>
</dbReference>
<protein>
    <submittedName>
        <fullName evidence="2">YceI family protein</fullName>
    </submittedName>
</protein>
<gene>
    <name evidence="2" type="ORF">WDJ50_01115</name>
</gene>
<dbReference type="SMART" id="SM00867">
    <property type="entry name" value="YceI"/>
    <property type="match status" value="1"/>
</dbReference>
<name>A0AAU6Q295_9DEIO</name>
<dbReference type="Pfam" id="PF04264">
    <property type="entry name" value="YceI"/>
    <property type="match status" value="1"/>
</dbReference>
<dbReference type="RefSeq" id="WP_339095927.1">
    <property type="nucleotide sequence ID" value="NZ_CP149782.1"/>
</dbReference>
<dbReference type="PANTHER" id="PTHR34406:SF1">
    <property type="entry name" value="PROTEIN YCEI"/>
    <property type="match status" value="1"/>
</dbReference>
<accession>A0AAU6Q295</accession>
<dbReference type="InterPro" id="IPR007372">
    <property type="entry name" value="Lipid/polyisoprenoid-bd_YceI"/>
</dbReference>
<evidence type="ECO:0000313" key="2">
    <source>
        <dbReference type="EMBL" id="WYF44746.1"/>
    </source>
</evidence>
<dbReference type="EMBL" id="CP149782">
    <property type="protein sequence ID" value="WYF44746.1"/>
    <property type="molecule type" value="Genomic_DNA"/>
</dbReference>
<sequence length="154" mass="16260">MLFEHKVGLVMVRGEISGVSAQVKLDVARLTGTTGKVTVPLSDLRTGNGLRDSHAKSGAALATDKFPHATFQLQKLSGGRLKEGQTVATTAQGQLTVKGVTKTIVAPVKATLRGDTVQVATQFINPHDYGVNYRGTSSPSVTVNVSFDLKPTSR</sequence>
<dbReference type="AlphaFoldDB" id="A0AAU6Q295"/>
<organism evidence="2">
    <name type="scientific">Deinococcus sp. VB142</name>
    <dbReference type="NCBI Taxonomy" id="3112952"/>
    <lineage>
        <taxon>Bacteria</taxon>
        <taxon>Thermotogati</taxon>
        <taxon>Deinococcota</taxon>
        <taxon>Deinococci</taxon>
        <taxon>Deinococcales</taxon>
        <taxon>Deinococcaceae</taxon>
        <taxon>Deinococcus</taxon>
    </lineage>
</organism>
<dbReference type="SUPFAM" id="SSF101874">
    <property type="entry name" value="YceI-like"/>
    <property type="match status" value="1"/>
</dbReference>
<feature type="domain" description="Lipid/polyisoprenoid-binding YceI-like" evidence="1">
    <location>
        <begin position="3"/>
        <end position="150"/>
    </location>
</feature>
<evidence type="ECO:0000259" key="1">
    <source>
        <dbReference type="SMART" id="SM00867"/>
    </source>
</evidence>
<dbReference type="Gene3D" id="2.40.128.110">
    <property type="entry name" value="Lipid/polyisoprenoid-binding, YceI-like"/>
    <property type="match status" value="1"/>
</dbReference>
<reference evidence="2" key="1">
    <citation type="submission" date="2024-03" db="EMBL/GenBank/DDBJ databases">
        <title>Deinococcus weizhi sp. nov., isolated from human skin.</title>
        <authorList>
            <person name="Wei Z."/>
            <person name="Tian F."/>
            <person name="Yang C."/>
            <person name="Xin L.T."/>
            <person name="Wen Z.J."/>
            <person name="Lan K.C."/>
            <person name="Yu L."/>
            <person name="Zhe W."/>
            <person name="Dan F.D."/>
            <person name="Jun W."/>
            <person name="Rui Z."/>
            <person name="Yong X.J."/>
            <person name="Ting Y."/>
            <person name="Wei X."/>
            <person name="Xu Z.G."/>
            <person name="Xin Z."/>
            <person name="Dong F.G."/>
            <person name="Ni X.M."/>
            <person name="Zheng M.G."/>
            <person name="Chun Y."/>
            <person name="Qian W.X."/>
        </authorList>
    </citation>
    <scope>NUCLEOTIDE SEQUENCE</scope>
    <source>
        <strain evidence="2">VB142</strain>
    </source>
</reference>
<proteinExistence type="predicted"/>
<dbReference type="InterPro" id="IPR036761">
    <property type="entry name" value="TTHA0802/YceI-like_sf"/>
</dbReference>